<dbReference type="GO" id="GO:0004061">
    <property type="term" value="F:arylformamidase activity"/>
    <property type="evidence" value="ECO:0007669"/>
    <property type="project" value="UniProtKB-EC"/>
</dbReference>
<proteinExistence type="predicted"/>
<protein>
    <submittedName>
        <fullName evidence="3">Arylformamidase</fullName>
        <ecNumber evidence="3">3.5.1.9</ecNumber>
    </submittedName>
</protein>
<dbReference type="InterPro" id="IPR000073">
    <property type="entry name" value="AB_hydrolase_1"/>
</dbReference>
<dbReference type="PANTHER" id="PTHR48081">
    <property type="entry name" value="AB HYDROLASE SUPERFAMILY PROTEIN C4A8.06C"/>
    <property type="match status" value="1"/>
</dbReference>
<dbReference type="InterPro" id="IPR050300">
    <property type="entry name" value="GDXG_lipolytic_enzyme"/>
</dbReference>
<dbReference type="EC" id="3.5.1.9" evidence="3"/>
<dbReference type="RefSeq" id="WP_020953100.1">
    <property type="nucleotide sequence ID" value="NC_022043.1"/>
</dbReference>
<sequence length="271" mass="29722">MQSAIDWNDAFRNSAYIPGSEVLPALWARNAEAYRASQPGFRENIAYGPNLRERFDLVMPDRAPEGLVVFVHGGYWTECDKSDWSDLAEGARARGWAMAIPGYTLAPEASLAEITAQITAAIIHAASLVAGPIRLVGHSAGGHLVTRMICDDSGLPNEIAARLERTLSISGLYDLRPFLYTSLNDALGLSMDMAVSESPCLHLPRAGAKLTCWVGAGERPEFLRQTQLMALLWCVYTDLEFVIEPEQNHYSILAGLKDPSSALIRALFDDR</sequence>
<evidence type="ECO:0000313" key="4">
    <source>
        <dbReference type="Proteomes" id="UP000015480"/>
    </source>
</evidence>
<dbReference type="AlphaFoldDB" id="S5XUZ2"/>
<dbReference type="InterPro" id="IPR029058">
    <property type="entry name" value="AB_hydrolase_fold"/>
</dbReference>
<dbReference type="HOGENOM" id="CLU_012494_4_7_5"/>
<dbReference type="PATRIC" id="fig|1367847.3.peg.4297"/>
<keyword evidence="4" id="KW-1185">Reference proteome</keyword>
<accession>S5XUZ2</accession>
<geneLocation type="plasmid" evidence="3 4">
    <name>pAMI5</name>
</geneLocation>
<dbReference type="SUPFAM" id="SSF53474">
    <property type="entry name" value="alpha/beta-Hydrolases"/>
    <property type="match status" value="1"/>
</dbReference>
<gene>
    <name evidence="3" type="ORF">JCM7686_pAMI5p263</name>
</gene>
<evidence type="ECO:0000256" key="1">
    <source>
        <dbReference type="ARBA" id="ARBA00022801"/>
    </source>
</evidence>
<keyword evidence="3" id="KW-0614">Plasmid</keyword>
<dbReference type="KEGG" id="pami:JCM7686_pAMI5p263"/>
<dbReference type="EMBL" id="CP006653">
    <property type="protein sequence ID" value="AGT11329.1"/>
    <property type="molecule type" value="Genomic_DNA"/>
</dbReference>
<keyword evidence="1 3" id="KW-0378">Hydrolase</keyword>
<feature type="domain" description="AB hydrolase-1" evidence="2">
    <location>
        <begin position="68"/>
        <end position="162"/>
    </location>
</feature>
<dbReference type="Proteomes" id="UP000015480">
    <property type="component" value="Plasmid pAMI5"/>
</dbReference>
<name>S5XUZ2_PARAH</name>
<dbReference type="Pfam" id="PF12697">
    <property type="entry name" value="Abhydrolase_6"/>
    <property type="match status" value="1"/>
</dbReference>
<evidence type="ECO:0000259" key="2">
    <source>
        <dbReference type="Pfam" id="PF12697"/>
    </source>
</evidence>
<evidence type="ECO:0000313" key="3">
    <source>
        <dbReference type="EMBL" id="AGT11329.1"/>
    </source>
</evidence>
<dbReference type="Gene3D" id="3.40.50.1820">
    <property type="entry name" value="alpha/beta hydrolase"/>
    <property type="match status" value="1"/>
</dbReference>
<dbReference type="PANTHER" id="PTHR48081:SF33">
    <property type="entry name" value="KYNURENINE FORMAMIDASE"/>
    <property type="match status" value="1"/>
</dbReference>
<reference evidence="3 4" key="1">
    <citation type="journal article" date="2014" name="BMC Genomics">
        <title>Architecture and functions of a multipartite genome of the methylotrophic bacterium Paracoccus aminophilus JCM 7686, containing primary and secondary chromids.</title>
        <authorList>
            <person name="Dziewit L."/>
            <person name="Czarnecki J."/>
            <person name="Wibberg D."/>
            <person name="Radlinska M."/>
            <person name="Mrozek P."/>
            <person name="Szymczak M."/>
            <person name="Schluter A."/>
            <person name="Puhler A."/>
            <person name="Bartosik D."/>
        </authorList>
    </citation>
    <scope>NUCLEOTIDE SEQUENCE [LARGE SCALE GENOMIC DNA]</scope>
    <source>
        <strain evidence="3">JCM 7686</strain>
        <plasmid evidence="4">Plasmid pAMI5</plasmid>
    </source>
</reference>
<organism evidence="3 4">
    <name type="scientific">Paracoccus aminophilus JCM 7686</name>
    <dbReference type="NCBI Taxonomy" id="1367847"/>
    <lineage>
        <taxon>Bacteria</taxon>
        <taxon>Pseudomonadati</taxon>
        <taxon>Pseudomonadota</taxon>
        <taxon>Alphaproteobacteria</taxon>
        <taxon>Rhodobacterales</taxon>
        <taxon>Paracoccaceae</taxon>
        <taxon>Paracoccus</taxon>
    </lineage>
</organism>